<keyword evidence="2" id="KW-1185">Reference proteome</keyword>
<comment type="caution">
    <text evidence="1">The sequence shown here is derived from an EMBL/GenBank/DDBJ whole genome shotgun (WGS) entry which is preliminary data.</text>
</comment>
<dbReference type="PROSITE" id="PS51257">
    <property type="entry name" value="PROKAR_LIPOPROTEIN"/>
    <property type="match status" value="1"/>
</dbReference>
<dbReference type="EMBL" id="FNQC01000002">
    <property type="protein sequence ID" value="SDY67664.1"/>
    <property type="molecule type" value="Genomic_DNA"/>
</dbReference>
<evidence type="ECO:0000313" key="2">
    <source>
        <dbReference type="Proteomes" id="UP000199663"/>
    </source>
</evidence>
<gene>
    <name evidence="1" type="ORF">SAMN05444412_102198</name>
</gene>
<accession>A0A1H3LUF5</accession>
<proteinExistence type="predicted"/>
<evidence type="ECO:0008006" key="3">
    <source>
        <dbReference type="Google" id="ProtNLM"/>
    </source>
</evidence>
<reference evidence="1 2" key="1">
    <citation type="submission" date="2016-10" db="EMBL/GenBank/DDBJ databases">
        <authorList>
            <person name="Varghese N."/>
            <person name="Submissions S."/>
        </authorList>
    </citation>
    <scope>NUCLEOTIDE SEQUENCE [LARGE SCALE GENOMIC DNA]</scope>
    <source>
        <strain evidence="1 2">DSM 17997</strain>
    </source>
</reference>
<dbReference type="InterPro" id="IPR025245">
    <property type="entry name" value="DUF4197"/>
</dbReference>
<organism evidence="1 2">
    <name type="scientific">Rhodonellum ikkaensis</name>
    <dbReference type="NCBI Taxonomy" id="336829"/>
    <lineage>
        <taxon>Bacteria</taxon>
        <taxon>Pseudomonadati</taxon>
        <taxon>Bacteroidota</taxon>
        <taxon>Cytophagia</taxon>
        <taxon>Cytophagales</taxon>
        <taxon>Cytophagaceae</taxon>
        <taxon>Rhodonellum</taxon>
    </lineage>
</organism>
<evidence type="ECO:0000313" key="1">
    <source>
        <dbReference type="EMBL" id="SDY67664.1"/>
    </source>
</evidence>
<dbReference type="Pfam" id="PF13852">
    <property type="entry name" value="DUF4197"/>
    <property type="match status" value="1"/>
</dbReference>
<dbReference type="RefSeq" id="WP_019596600.1">
    <property type="nucleotide sequence ID" value="NZ_FNQC01000002.1"/>
</dbReference>
<protein>
    <recommendedName>
        <fullName evidence="3">DUF4197 domain-containing protein</fullName>
    </recommendedName>
</protein>
<sequence length="239" mass="26506">MRNPYPFLIIMLMFFTACTTSDLNKVLQGVGGQLPLSQQEVAGGLKEALVQGIQNGADRASQTDGFFKNDLIKILLPEDAQRVENTLRQLGLGAEVDRALLAINRGAESAAKEAKPLFINAIKQMTIQDAFAILKGEPDAASQYLRRSTETQLIALFQPKIQEALNEVGATKYYGDLANGYNSLPLTSRKINPDLKEYVTERAIDGLFKLVMEEERKIRENPLERSTALMKKVFAAQDK</sequence>
<dbReference type="Proteomes" id="UP000199663">
    <property type="component" value="Unassembled WGS sequence"/>
</dbReference>
<name>A0A1H3LUF5_9BACT</name>